<dbReference type="InterPro" id="IPR001005">
    <property type="entry name" value="SANT/Myb"/>
</dbReference>
<feature type="domain" description="HTH myb-type" evidence="5">
    <location>
        <begin position="32"/>
        <end position="78"/>
    </location>
</feature>
<dbReference type="Pfam" id="PF13921">
    <property type="entry name" value="Myb_DNA-bind_6"/>
    <property type="match status" value="2"/>
</dbReference>
<dbReference type="EMBL" id="LFZN01000193">
    <property type="protein sequence ID" value="KXS95913.1"/>
    <property type="molecule type" value="Genomic_DNA"/>
</dbReference>
<evidence type="ECO:0000313" key="6">
    <source>
        <dbReference type="EMBL" id="KXS95913.1"/>
    </source>
</evidence>
<evidence type="ECO:0000313" key="7">
    <source>
        <dbReference type="Proteomes" id="UP000070133"/>
    </source>
</evidence>
<keyword evidence="7" id="KW-1185">Reference proteome</keyword>
<dbReference type="InterPro" id="IPR051651">
    <property type="entry name" value="DMTF1_DNA-bind_reg"/>
</dbReference>
<proteinExistence type="predicted"/>
<dbReference type="InterPro" id="IPR017930">
    <property type="entry name" value="Myb_dom"/>
</dbReference>
<reference evidence="6 7" key="1">
    <citation type="submission" date="2015-07" db="EMBL/GenBank/DDBJ databases">
        <title>Comparative genomics of the Sigatoka disease complex on banana suggests a link between parallel evolutionary changes in Pseudocercospora fijiensis and Pseudocercospora eumusae and increased virulence on the banana host.</title>
        <authorList>
            <person name="Chang T.-C."/>
            <person name="Salvucci A."/>
            <person name="Crous P.W."/>
            <person name="Stergiopoulos I."/>
        </authorList>
    </citation>
    <scope>NUCLEOTIDE SEQUENCE [LARGE SCALE GENOMIC DNA]</scope>
    <source>
        <strain evidence="6 7">CBS 114824</strain>
    </source>
</reference>
<dbReference type="Gene3D" id="1.10.10.60">
    <property type="entry name" value="Homeodomain-like"/>
    <property type="match status" value="1"/>
</dbReference>
<evidence type="ECO:0000256" key="3">
    <source>
        <dbReference type="ARBA" id="ARBA00023242"/>
    </source>
</evidence>
<organism evidence="6 7">
    <name type="scientific">Pseudocercospora eumusae</name>
    <dbReference type="NCBI Taxonomy" id="321146"/>
    <lineage>
        <taxon>Eukaryota</taxon>
        <taxon>Fungi</taxon>
        <taxon>Dikarya</taxon>
        <taxon>Ascomycota</taxon>
        <taxon>Pezizomycotina</taxon>
        <taxon>Dothideomycetes</taxon>
        <taxon>Dothideomycetidae</taxon>
        <taxon>Mycosphaerellales</taxon>
        <taxon>Mycosphaerellaceae</taxon>
        <taxon>Pseudocercospora</taxon>
    </lineage>
</organism>
<dbReference type="SUPFAM" id="SSF46689">
    <property type="entry name" value="Homeodomain-like"/>
    <property type="match status" value="1"/>
</dbReference>
<sequence>MSLFWKSISRSTVRHAVPNASRWMSSSGTTVRAWTKEEDHMLLQLRELGVPYKQIADRLGRSYPAVGSRAHDLRRSAQRSKRHHSCDTQKSWSEEETSTLKNLRAEGKRWKEIASVLGRSVPSVFTAFERRVGRKGLCLADSSRTTEDDAKLMAMRTSGSSLLDARVPRPAPSWLFTKEEDELLLRLKVDEKKSWHQIHQAFKGSRGLLALEGRFTNLQTKTLSDRLPRHREPWTENDIAKLRQLVDSSTPRKSIALQLGRSFSAVRRAIETHVVKEGRSSAVPWSPEEDAILLHHRRDLHKSFPEIAADVGRTASACFLRYSKVLRYRFPESPGESTGNNEHVALNDKSTTLDKSGS</sequence>
<dbReference type="SMART" id="SM00717">
    <property type="entry name" value="SANT"/>
    <property type="match status" value="4"/>
</dbReference>
<dbReference type="GO" id="GO:0000978">
    <property type="term" value="F:RNA polymerase II cis-regulatory region sequence-specific DNA binding"/>
    <property type="evidence" value="ECO:0007669"/>
    <property type="project" value="TreeGrafter"/>
</dbReference>
<feature type="region of interest" description="Disordered" evidence="4">
    <location>
        <begin position="332"/>
        <end position="358"/>
    </location>
</feature>
<dbReference type="GO" id="GO:0005634">
    <property type="term" value="C:nucleus"/>
    <property type="evidence" value="ECO:0007669"/>
    <property type="project" value="UniProtKB-SubCell"/>
</dbReference>
<keyword evidence="3" id="KW-0539">Nucleus</keyword>
<dbReference type="PANTHER" id="PTHR46380:SF2">
    <property type="entry name" value="CYCLIN-D-BINDING MYB-LIKE TRANSCRIPTION FACTOR 1"/>
    <property type="match status" value="1"/>
</dbReference>
<dbReference type="Proteomes" id="UP000070133">
    <property type="component" value="Unassembled WGS sequence"/>
</dbReference>
<feature type="compositionally biased region" description="Polar residues" evidence="4">
    <location>
        <begin position="348"/>
        <end position="358"/>
    </location>
</feature>
<name>A0A139H0C2_9PEZI</name>
<dbReference type="PROSITE" id="PS51294">
    <property type="entry name" value="HTH_MYB"/>
    <property type="match status" value="1"/>
</dbReference>
<comment type="caution">
    <text evidence="6">The sequence shown here is derived from an EMBL/GenBank/DDBJ whole genome shotgun (WGS) entry which is preliminary data.</text>
</comment>
<keyword evidence="2" id="KW-0238">DNA-binding</keyword>
<evidence type="ECO:0000256" key="4">
    <source>
        <dbReference type="SAM" id="MobiDB-lite"/>
    </source>
</evidence>
<feature type="region of interest" description="Disordered" evidence="4">
    <location>
        <begin position="67"/>
        <end position="96"/>
    </location>
</feature>
<comment type="subcellular location">
    <subcellularLocation>
        <location evidence="1">Nucleus</location>
    </subcellularLocation>
</comment>
<dbReference type="PANTHER" id="PTHR46380">
    <property type="entry name" value="CYCLIN-D-BINDING MYB-LIKE TRANSCRIPTION FACTOR 1"/>
    <property type="match status" value="1"/>
</dbReference>
<evidence type="ECO:0000256" key="1">
    <source>
        <dbReference type="ARBA" id="ARBA00004123"/>
    </source>
</evidence>
<dbReference type="GO" id="GO:0000981">
    <property type="term" value="F:DNA-binding transcription factor activity, RNA polymerase II-specific"/>
    <property type="evidence" value="ECO:0007669"/>
    <property type="project" value="TreeGrafter"/>
</dbReference>
<accession>A0A139H0C2</accession>
<gene>
    <name evidence="6" type="ORF">AC578_5202</name>
</gene>
<dbReference type="AlphaFoldDB" id="A0A139H0C2"/>
<dbReference type="InterPro" id="IPR009057">
    <property type="entry name" value="Homeodomain-like_sf"/>
</dbReference>
<evidence type="ECO:0000256" key="2">
    <source>
        <dbReference type="ARBA" id="ARBA00023125"/>
    </source>
</evidence>
<dbReference type="OrthoDB" id="3650379at2759"/>
<protein>
    <recommendedName>
        <fullName evidence="5">HTH myb-type domain-containing protein</fullName>
    </recommendedName>
</protein>
<evidence type="ECO:0000259" key="5">
    <source>
        <dbReference type="PROSITE" id="PS51294"/>
    </source>
</evidence>